<sequence length="217" mass="23999">MDTLLYFGFTAAYTLILVWAFAKQQSRNFMAFIYLVLFGLIYDNGIIAIGKFIGEGPLLENLNLLRFWSHAFLTPTLVLFSWGALNQAGIGWVKKKAVFAAAVIYTVALIIIEVTLEAWGLELEAEQQYGVLRYASAEPAEGPPTMILLVTVVLIAAGILLWKKAGWQWMLIGAGLMTIGSAVPIPVDSSAVTNAFELILLFTLVWTKVHLESEERN</sequence>
<feature type="transmembrane region" description="Helical" evidence="1">
    <location>
        <begin position="29"/>
        <end position="53"/>
    </location>
</feature>
<comment type="caution">
    <text evidence="2">The sequence shown here is derived from an EMBL/GenBank/DDBJ whole genome shotgun (WGS) entry which is preliminary data.</text>
</comment>
<reference evidence="2 3" key="1">
    <citation type="submission" date="2023-07" db="EMBL/GenBank/DDBJ databases">
        <title>Novel species in genus Planococcus.</title>
        <authorList>
            <person name="Ning S."/>
        </authorList>
    </citation>
    <scope>NUCLEOTIDE SEQUENCE [LARGE SCALE GENOMIC DNA]</scope>
    <source>
        <strain evidence="2 3">N017</strain>
    </source>
</reference>
<proteinExistence type="predicted"/>
<dbReference type="Proteomes" id="UP001172142">
    <property type="component" value="Unassembled WGS sequence"/>
</dbReference>
<keyword evidence="3" id="KW-1185">Reference proteome</keyword>
<dbReference type="RefSeq" id="WP_301857139.1">
    <property type="nucleotide sequence ID" value="NZ_JAUJWU010000004.1"/>
</dbReference>
<keyword evidence="1" id="KW-1133">Transmembrane helix</keyword>
<evidence type="ECO:0000256" key="1">
    <source>
        <dbReference type="SAM" id="Phobius"/>
    </source>
</evidence>
<feature type="transmembrane region" description="Helical" evidence="1">
    <location>
        <begin position="145"/>
        <end position="162"/>
    </location>
</feature>
<evidence type="ECO:0000313" key="2">
    <source>
        <dbReference type="EMBL" id="MDN7246716.1"/>
    </source>
</evidence>
<evidence type="ECO:0000313" key="3">
    <source>
        <dbReference type="Proteomes" id="UP001172142"/>
    </source>
</evidence>
<evidence type="ECO:0008006" key="4">
    <source>
        <dbReference type="Google" id="ProtNLM"/>
    </source>
</evidence>
<keyword evidence="1" id="KW-0812">Transmembrane</keyword>
<gene>
    <name evidence="2" type="ORF">QWY13_14595</name>
</gene>
<name>A0ABT8NFN7_9BACL</name>
<protein>
    <recommendedName>
        <fullName evidence="4">Phospholipid phosphatase</fullName>
    </recommendedName>
</protein>
<feature type="transmembrane region" description="Helical" evidence="1">
    <location>
        <begin position="65"/>
        <end position="85"/>
    </location>
</feature>
<keyword evidence="1" id="KW-0472">Membrane</keyword>
<dbReference type="EMBL" id="JAUJWU010000004">
    <property type="protein sequence ID" value="MDN7246716.1"/>
    <property type="molecule type" value="Genomic_DNA"/>
</dbReference>
<organism evidence="2 3">
    <name type="scientific">Planococcus shenhongbingii</name>
    <dbReference type="NCBI Taxonomy" id="3058398"/>
    <lineage>
        <taxon>Bacteria</taxon>
        <taxon>Bacillati</taxon>
        <taxon>Bacillota</taxon>
        <taxon>Bacilli</taxon>
        <taxon>Bacillales</taxon>
        <taxon>Caryophanaceae</taxon>
        <taxon>Planococcus</taxon>
    </lineage>
</organism>
<feature type="transmembrane region" description="Helical" evidence="1">
    <location>
        <begin position="97"/>
        <end position="116"/>
    </location>
</feature>
<accession>A0ABT8NFN7</accession>
<feature type="transmembrane region" description="Helical" evidence="1">
    <location>
        <begin position="6"/>
        <end position="22"/>
    </location>
</feature>